<evidence type="ECO:0000256" key="1">
    <source>
        <dbReference type="ARBA" id="ARBA00001946"/>
    </source>
</evidence>
<dbReference type="EMBL" id="CASHTH010001484">
    <property type="protein sequence ID" value="CAI8015969.1"/>
    <property type="molecule type" value="Genomic_DNA"/>
</dbReference>
<organism evidence="11 12">
    <name type="scientific">Geodia barretti</name>
    <name type="common">Barrett's horny sponge</name>
    <dbReference type="NCBI Taxonomy" id="519541"/>
    <lineage>
        <taxon>Eukaryota</taxon>
        <taxon>Metazoa</taxon>
        <taxon>Porifera</taxon>
        <taxon>Demospongiae</taxon>
        <taxon>Heteroscleromorpha</taxon>
        <taxon>Tetractinellida</taxon>
        <taxon>Astrophorina</taxon>
        <taxon>Geodiidae</taxon>
        <taxon>Geodia</taxon>
    </lineage>
</organism>
<evidence type="ECO:0000313" key="12">
    <source>
        <dbReference type="Proteomes" id="UP001174909"/>
    </source>
</evidence>
<evidence type="ECO:0000256" key="9">
    <source>
        <dbReference type="ARBA" id="ARBA00049563"/>
    </source>
</evidence>
<evidence type="ECO:0000313" key="11">
    <source>
        <dbReference type="EMBL" id="CAI8015969.1"/>
    </source>
</evidence>
<evidence type="ECO:0000256" key="8">
    <source>
        <dbReference type="ARBA" id="ARBA00022842"/>
    </source>
</evidence>
<keyword evidence="12" id="KW-1185">Reference proteome</keyword>
<dbReference type="GO" id="GO:0005524">
    <property type="term" value="F:ATP binding"/>
    <property type="evidence" value="ECO:0007669"/>
    <property type="project" value="UniProtKB-KW"/>
</dbReference>
<keyword evidence="4 10" id="KW-0808">Transferase</keyword>
<dbReference type="InterPro" id="IPR039657">
    <property type="entry name" value="Dimethylallyltransferase"/>
</dbReference>
<dbReference type="EC" id="2.5.1.75" evidence="3"/>
<evidence type="ECO:0000256" key="7">
    <source>
        <dbReference type="ARBA" id="ARBA00022840"/>
    </source>
</evidence>
<dbReference type="Gene3D" id="1.10.20.140">
    <property type="match status" value="1"/>
</dbReference>
<dbReference type="InterPro" id="IPR018022">
    <property type="entry name" value="IPT"/>
</dbReference>
<keyword evidence="7 10" id="KW-0067">ATP-binding</keyword>
<keyword evidence="5" id="KW-0819">tRNA processing</keyword>
<comment type="cofactor">
    <cofactor evidence="1">
        <name>Mg(2+)</name>
        <dbReference type="ChEBI" id="CHEBI:18420"/>
    </cofactor>
</comment>
<sequence>MGSRFGRMAEIMTKRKPTVVVIAGTTAVGKTDLSLELARRLEGEVVSVDSVQVYRQMNVGSAKIDVASCPDVPHHLLDVVDVSQSFSALDYYNLAVPVIQGILSRGRVPLVVGGTGLYVRTLLQGPSGAPASTPETIERVEAMVAEDGQDWEKSLQRLRGLDPQCAESLEMNDWYRLKRALDICTQSGRTATSFKKEPDDYSSPFHFKCLFLTMPRVLLCQRIDSRCELIVEQGLFQEVMNLVHHHGLVTDTPAGRSLGYRQALEWLRDTWGFPDHDRTEPYTPKIPREQLKESFLSFLFTYKARTRALAQQQLTWHRKGGRFTWLNMAPGPEGRRLDVGEVGERVTQWLENDTPFPPEWDGASLMTLSKEEVQYMKQYSSLHSKPEIFSDPVKIEILLGEIESALQRTLEPCHTS</sequence>
<keyword evidence="8" id="KW-0460">Magnesium</keyword>
<proteinExistence type="inferred from homology"/>
<dbReference type="PANTHER" id="PTHR11088:SF60">
    <property type="entry name" value="TRNA DIMETHYLALLYLTRANSFERASE"/>
    <property type="match status" value="1"/>
</dbReference>
<evidence type="ECO:0000256" key="5">
    <source>
        <dbReference type="ARBA" id="ARBA00022694"/>
    </source>
</evidence>
<evidence type="ECO:0000256" key="10">
    <source>
        <dbReference type="RuleBase" id="RU003785"/>
    </source>
</evidence>
<dbReference type="HAMAP" id="MF_00185">
    <property type="entry name" value="IPP_trans"/>
    <property type="match status" value="1"/>
</dbReference>
<comment type="similarity">
    <text evidence="2 10">Belongs to the IPP transferase family.</text>
</comment>
<dbReference type="PANTHER" id="PTHR11088">
    <property type="entry name" value="TRNA DIMETHYLALLYLTRANSFERASE"/>
    <property type="match status" value="1"/>
</dbReference>
<evidence type="ECO:0000256" key="2">
    <source>
        <dbReference type="ARBA" id="ARBA00005842"/>
    </source>
</evidence>
<accession>A0AA35WCY1</accession>
<comment type="catalytic activity">
    <reaction evidence="9">
        <text>adenosine(37) in tRNA + dimethylallyl diphosphate = N(6)-dimethylallyladenosine(37) in tRNA + diphosphate</text>
        <dbReference type="Rhea" id="RHEA:26482"/>
        <dbReference type="Rhea" id="RHEA-COMP:10162"/>
        <dbReference type="Rhea" id="RHEA-COMP:10375"/>
        <dbReference type="ChEBI" id="CHEBI:33019"/>
        <dbReference type="ChEBI" id="CHEBI:57623"/>
        <dbReference type="ChEBI" id="CHEBI:74411"/>
        <dbReference type="ChEBI" id="CHEBI:74415"/>
        <dbReference type="EC" id="2.5.1.75"/>
    </reaction>
</comment>
<comment type="caution">
    <text evidence="11">The sequence shown here is derived from an EMBL/GenBank/DDBJ whole genome shotgun (WGS) entry which is preliminary data.</text>
</comment>
<dbReference type="SUPFAM" id="SSF52540">
    <property type="entry name" value="P-loop containing nucleoside triphosphate hydrolases"/>
    <property type="match status" value="1"/>
</dbReference>
<name>A0AA35WCY1_GEOBA</name>
<dbReference type="GO" id="GO:0006400">
    <property type="term" value="P:tRNA modification"/>
    <property type="evidence" value="ECO:0007669"/>
    <property type="project" value="TreeGrafter"/>
</dbReference>
<dbReference type="AlphaFoldDB" id="A0AA35WCY1"/>
<dbReference type="InterPro" id="IPR027417">
    <property type="entry name" value="P-loop_NTPase"/>
</dbReference>
<evidence type="ECO:0000256" key="3">
    <source>
        <dbReference type="ARBA" id="ARBA00012665"/>
    </source>
</evidence>
<dbReference type="Proteomes" id="UP001174909">
    <property type="component" value="Unassembled WGS sequence"/>
</dbReference>
<gene>
    <name evidence="11" type="ORF">GBAR_LOCUS9858</name>
</gene>
<dbReference type="GO" id="GO:0052381">
    <property type="term" value="F:tRNA dimethylallyltransferase activity"/>
    <property type="evidence" value="ECO:0007669"/>
    <property type="project" value="UniProtKB-EC"/>
</dbReference>
<evidence type="ECO:0000256" key="6">
    <source>
        <dbReference type="ARBA" id="ARBA00022741"/>
    </source>
</evidence>
<dbReference type="NCBIfam" id="TIGR00174">
    <property type="entry name" value="miaA"/>
    <property type="match status" value="1"/>
</dbReference>
<keyword evidence="6 10" id="KW-0547">Nucleotide-binding</keyword>
<protein>
    <recommendedName>
        <fullName evidence="3">tRNA dimethylallyltransferase</fullName>
        <ecNumber evidence="3">2.5.1.75</ecNumber>
    </recommendedName>
</protein>
<reference evidence="11" key="1">
    <citation type="submission" date="2023-03" db="EMBL/GenBank/DDBJ databases">
        <authorList>
            <person name="Steffen K."/>
            <person name="Cardenas P."/>
        </authorList>
    </citation>
    <scope>NUCLEOTIDE SEQUENCE</scope>
</reference>
<evidence type="ECO:0000256" key="4">
    <source>
        <dbReference type="ARBA" id="ARBA00022679"/>
    </source>
</evidence>
<dbReference type="Pfam" id="PF01715">
    <property type="entry name" value="IPPT"/>
    <property type="match status" value="1"/>
</dbReference>
<dbReference type="Gene3D" id="3.40.50.300">
    <property type="entry name" value="P-loop containing nucleotide triphosphate hydrolases"/>
    <property type="match status" value="1"/>
</dbReference>